<organism evidence="2 3">
    <name type="scientific">Caenorhabditis bovis</name>
    <dbReference type="NCBI Taxonomy" id="2654633"/>
    <lineage>
        <taxon>Eukaryota</taxon>
        <taxon>Metazoa</taxon>
        <taxon>Ecdysozoa</taxon>
        <taxon>Nematoda</taxon>
        <taxon>Chromadorea</taxon>
        <taxon>Rhabditida</taxon>
        <taxon>Rhabditina</taxon>
        <taxon>Rhabditomorpha</taxon>
        <taxon>Rhabditoidea</taxon>
        <taxon>Rhabditidae</taxon>
        <taxon>Peloderinae</taxon>
        <taxon>Caenorhabditis</taxon>
    </lineage>
</organism>
<dbReference type="Proteomes" id="UP000494206">
    <property type="component" value="Unassembled WGS sequence"/>
</dbReference>
<reference evidence="2 3" key="1">
    <citation type="submission" date="2020-04" db="EMBL/GenBank/DDBJ databases">
        <authorList>
            <person name="Laetsch R D."/>
            <person name="Stevens L."/>
            <person name="Kumar S."/>
            <person name="Blaxter L. M."/>
        </authorList>
    </citation>
    <scope>NUCLEOTIDE SEQUENCE [LARGE SCALE GENOMIC DNA]</scope>
</reference>
<dbReference type="PANTHER" id="PTHR34401:SF1">
    <property type="entry name" value="DUF19 DOMAIN-CONTAINING PROTEIN"/>
    <property type="match status" value="1"/>
</dbReference>
<dbReference type="EMBL" id="CADEPM010000005">
    <property type="protein sequence ID" value="CAB3405968.1"/>
    <property type="molecule type" value="Genomic_DNA"/>
</dbReference>
<dbReference type="AlphaFoldDB" id="A0A8S1EVY9"/>
<gene>
    <name evidence="2" type="ORF">CBOVIS_LOCUS8101</name>
</gene>
<evidence type="ECO:0000313" key="2">
    <source>
        <dbReference type="EMBL" id="CAB3405968.1"/>
    </source>
</evidence>
<accession>A0A8S1EVY9</accession>
<evidence type="ECO:0000313" key="3">
    <source>
        <dbReference type="Proteomes" id="UP000494206"/>
    </source>
</evidence>
<dbReference type="OrthoDB" id="5831355at2759"/>
<dbReference type="PANTHER" id="PTHR34401">
    <property type="entry name" value="PROTEIN CBG12388-RELATED"/>
    <property type="match status" value="1"/>
</dbReference>
<feature type="chain" id="PRO_5035879874" description="DUF19 domain-containing protein" evidence="1">
    <location>
        <begin position="17"/>
        <end position="237"/>
    </location>
</feature>
<evidence type="ECO:0000256" key="1">
    <source>
        <dbReference type="SAM" id="SignalP"/>
    </source>
</evidence>
<evidence type="ECO:0008006" key="4">
    <source>
        <dbReference type="Google" id="ProtNLM"/>
    </source>
</evidence>
<feature type="signal peptide" evidence="1">
    <location>
        <begin position="1"/>
        <end position="16"/>
    </location>
</feature>
<sequence length="237" mass="26712">MLLYSLLLAFIPLSQTAKFLDQVSKQAIQVLHGSQRDGIVRQCTCNEMKDCYASSKAQALDCFETCWKQEIQHYKITDNPTSLKACFDAKKPFVDNVIDCFQKKVKACAEDESQMNKQVREYDYNDMIKRVEDAVNAQINSFMKSIGNENVKQVVNAGKAIALCVKNCFIEKNKDGFCFNRIGCEPQIEDKNAKAAIRQCSRAVQWKKEMEQFCKCSSAAGITGLSSYCGMLNIIGK</sequence>
<proteinExistence type="predicted"/>
<comment type="caution">
    <text evidence="2">The sequence shown here is derived from an EMBL/GenBank/DDBJ whole genome shotgun (WGS) entry which is preliminary data.</text>
</comment>
<name>A0A8S1EVY9_9PELO</name>
<keyword evidence="3" id="KW-1185">Reference proteome</keyword>
<keyword evidence="1" id="KW-0732">Signal</keyword>
<protein>
    <recommendedName>
        <fullName evidence="4">DUF19 domain-containing protein</fullName>
    </recommendedName>
</protein>